<dbReference type="InterPro" id="IPR017900">
    <property type="entry name" value="4Fe4S_Fe_S_CS"/>
</dbReference>
<name>A0A2T7UXN5_9RHOB</name>
<evidence type="ECO:0000256" key="3">
    <source>
        <dbReference type="ARBA" id="ARBA00022723"/>
    </source>
</evidence>
<dbReference type="Gene3D" id="3.40.50.80">
    <property type="entry name" value="Nucleotide-binding domain of ferredoxin-NADP reductase (FNR) module"/>
    <property type="match status" value="1"/>
</dbReference>
<dbReference type="Gene3D" id="3.30.70.20">
    <property type="match status" value="1"/>
</dbReference>
<dbReference type="InterPro" id="IPR050415">
    <property type="entry name" value="MRET"/>
</dbReference>
<dbReference type="CDD" id="cd06185">
    <property type="entry name" value="PDR_like"/>
    <property type="match status" value="1"/>
</dbReference>
<keyword evidence="11" id="KW-1185">Reference proteome</keyword>
<dbReference type="Pfam" id="PF12838">
    <property type="entry name" value="Fer4_7"/>
    <property type="match status" value="1"/>
</dbReference>
<keyword evidence="1" id="KW-0285">Flavoprotein</keyword>
<evidence type="ECO:0000256" key="6">
    <source>
        <dbReference type="ARBA" id="ARBA00023014"/>
    </source>
</evidence>
<feature type="region of interest" description="Disordered" evidence="7">
    <location>
        <begin position="263"/>
        <end position="284"/>
    </location>
</feature>
<evidence type="ECO:0000256" key="2">
    <source>
        <dbReference type="ARBA" id="ARBA00022714"/>
    </source>
</evidence>
<keyword evidence="6" id="KW-0411">Iron-sulfur</keyword>
<dbReference type="CDD" id="cd00207">
    <property type="entry name" value="fer2"/>
    <property type="match status" value="1"/>
</dbReference>
<organism evidence="10 11">
    <name type="scientific">Pararhodobacter aggregans</name>
    <dbReference type="NCBI Taxonomy" id="404875"/>
    <lineage>
        <taxon>Bacteria</taxon>
        <taxon>Pseudomonadati</taxon>
        <taxon>Pseudomonadota</taxon>
        <taxon>Alphaproteobacteria</taxon>
        <taxon>Rhodobacterales</taxon>
        <taxon>Paracoccaceae</taxon>
        <taxon>Pararhodobacter</taxon>
    </lineage>
</organism>
<dbReference type="RefSeq" id="WP_107750054.1">
    <property type="nucleotide sequence ID" value="NZ_QBKF01000001.1"/>
</dbReference>
<dbReference type="SUPFAM" id="SSF52343">
    <property type="entry name" value="Ferredoxin reductase-like, C-terminal NADP-linked domain"/>
    <property type="match status" value="1"/>
</dbReference>
<dbReference type="EMBL" id="QDDR01000001">
    <property type="protein sequence ID" value="PVE49550.1"/>
    <property type="molecule type" value="Genomic_DNA"/>
</dbReference>
<dbReference type="SUPFAM" id="SSF54862">
    <property type="entry name" value="4Fe-4S ferredoxins"/>
    <property type="match status" value="1"/>
</dbReference>
<dbReference type="Gene3D" id="3.10.20.30">
    <property type="match status" value="1"/>
</dbReference>
<feature type="domain" description="4Fe-4S ferredoxin-type" evidence="8">
    <location>
        <begin position="543"/>
        <end position="573"/>
    </location>
</feature>
<feature type="domain" description="FAD-binding FR-type" evidence="9">
    <location>
        <begin position="749"/>
        <end position="851"/>
    </location>
</feature>
<dbReference type="InterPro" id="IPR017896">
    <property type="entry name" value="4Fe4S_Fe-S-bd"/>
</dbReference>
<dbReference type="GO" id="GO:0051537">
    <property type="term" value="F:2 iron, 2 sulfur cluster binding"/>
    <property type="evidence" value="ECO:0007669"/>
    <property type="project" value="UniProtKB-KW"/>
</dbReference>
<evidence type="ECO:0000313" key="11">
    <source>
        <dbReference type="Proteomes" id="UP000244810"/>
    </source>
</evidence>
<protein>
    <submittedName>
        <fullName evidence="10">NAD-binding oxidoreductase</fullName>
    </submittedName>
</protein>
<evidence type="ECO:0000313" key="10">
    <source>
        <dbReference type="EMBL" id="PVE49550.1"/>
    </source>
</evidence>
<proteinExistence type="predicted"/>
<dbReference type="Pfam" id="PF00111">
    <property type="entry name" value="Fer2"/>
    <property type="match status" value="1"/>
</dbReference>
<evidence type="ECO:0000256" key="5">
    <source>
        <dbReference type="ARBA" id="ARBA00023004"/>
    </source>
</evidence>
<dbReference type="PROSITE" id="PS51384">
    <property type="entry name" value="FAD_FR"/>
    <property type="match status" value="1"/>
</dbReference>
<dbReference type="OrthoDB" id="9792185at2"/>
<dbReference type="InterPro" id="IPR012675">
    <property type="entry name" value="Beta-grasp_dom_sf"/>
</dbReference>
<dbReference type="SUPFAM" id="SSF63380">
    <property type="entry name" value="Riboflavin synthase domain-like"/>
    <property type="match status" value="1"/>
</dbReference>
<dbReference type="AlphaFoldDB" id="A0A2T7UXN5"/>
<dbReference type="PROSITE" id="PS00197">
    <property type="entry name" value="2FE2S_FER_1"/>
    <property type="match status" value="1"/>
</dbReference>
<dbReference type="Gene3D" id="2.40.30.10">
    <property type="entry name" value="Translation factors"/>
    <property type="match status" value="1"/>
</dbReference>
<dbReference type="InterPro" id="IPR017927">
    <property type="entry name" value="FAD-bd_FR_type"/>
</dbReference>
<dbReference type="PROSITE" id="PS51379">
    <property type="entry name" value="4FE4S_FER_2"/>
    <property type="match status" value="1"/>
</dbReference>
<dbReference type="InterPro" id="IPR001041">
    <property type="entry name" value="2Fe-2S_ferredoxin-type"/>
</dbReference>
<dbReference type="SUPFAM" id="SSF54292">
    <property type="entry name" value="2Fe-2S ferredoxin-like"/>
    <property type="match status" value="1"/>
</dbReference>
<gene>
    <name evidence="10" type="ORF">DDE23_03900</name>
</gene>
<dbReference type="PRINTS" id="PR00409">
    <property type="entry name" value="PHDIOXRDTASE"/>
</dbReference>
<keyword evidence="2" id="KW-0001">2Fe-2S</keyword>
<evidence type="ECO:0000259" key="8">
    <source>
        <dbReference type="PROSITE" id="PS51379"/>
    </source>
</evidence>
<comment type="caution">
    <text evidence="10">The sequence shown here is derived from an EMBL/GenBank/DDBJ whole genome shotgun (WGS) entry which is preliminary data.</text>
</comment>
<keyword evidence="3" id="KW-0479">Metal-binding</keyword>
<sequence>MPLFAHADRPVHLGPFPLERLRRGGGVSLEGLPFSQPLRFDHPDPHSLAHAMARYQTMFDTVRQGPVVHEAAGIPDDPVERSNHLKAAGYYFDASMMGVCRLEPAHHLPEPHRNPMIDALREELERGQPKTHAAGIDAIYADILDAARSPHGPVTHHRFALLIAVGYTRDPGQGEPGCDWLHGTQAERAALLANNTAVVLSSYLRMLGHEARAHSMSTSEVDLPRLAVSSGLAFVDGGAAVSPYLGTRYGLAAVTTTLELAPDQPLDGDGRSARSHGPGWWSGAAAPRRAATAEPFAHREFRKGPYPFERLKRVEEPTTLIDHARVPRFPKRADFFARALYGDMGKSVQEGAKGGRYVAKSPIGACARRALGALLLLQFGDARGPESAPDPERNAENLKAAGYYLSADAVGLCAVPDWAYYSHNSAGEALQPYHRNAVNMLFDQGHETMEGASGDDWISVAQSMRAYLRFSLLGGVVAEQIRRLGYSARVHSVLDGDVLQPPLLLLSGLGEVSRIGEVILNPYLGPRLKSGSVTTDMPMAADKPIDFGLQTFCNACNKCARECPSGAITAGPKLMYNGYEIWKSDAEKCARYRITNQAGGMCGRCMKTCPWNLQGLFAEAPFRWLAMNAPGSAKALAALDDRLGRGAINPVKAWWWDIELDKAGKRYVPAAQTNRRDLNRDLDLKYEDQTLAVYPADVMPQPFPITQPLNREEGIARYRAMLTPEEYRNRLARGQTEGLVPGTRPPEAPPVFPVLIARREDLSDDTMRFELTRADGQPLPPFEAGAHVALMIAPEYQRDYSLAGNPADSTKYVLGIQKEAAGRGGSLLIHRVFREGRRVFVTPPSNLFPLDEAAPFTLLIGGGIGVTPMLTMAHRLHALGRDFRLHYLARGTAPFGAEIAAAPWAGHAQTHVKTDGPRVDLATLIPPYTPGAKLYTCGGGGFMDGVFDTARAQGWPEDALSREYFAVPEAPDWVNHPFTLRLTQSRRDVPVAADQSATEALAAVGITIPTKCSDGICGVCAVTHQTPEGIEHRDYVLSAKERENRVILCCSRARDAAGVLTLDL</sequence>
<reference evidence="10 11" key="1">
    <citation type="journal article" date="2011" name="Syst. Appl. Microbiol.">
        <title>Defluviimonas denitrificans gen. nov., sp. nov., and Pararhodobacter aggregans gen. nov., sp. nov., non-phototrophic Rhodobacteraceae from the biofilter of a marine aquaculture.</title>
        <authorList>
            <person name="Foesel B.U."/>
            <person name="Drake H.L."/>
            <person name="Schramm A."/>
        </authorList>
    </citation>
    <scope>NUCLEOTIDE SEQUENCE [LARGE SCALE GENOMIC DNA]</scope>
    <source>
        <strain evidence="10 11">D1-19</strain>
    </source>
</reference>
<dbReference type="PANTHER" id="PTHR47354:SF1">
    <property type="entry name" value="CARNITINE MONOOXYGENASE REDUCTASE SUBUNIT"/>
    <property type="match status" value="1"/>
</dbReference>
<keyword evidence="4" id="KW-0560">Oxidoreductase</keyword>
<dbReference type="GO" id="GO:0046872">
    <property type="term" value="F:metal ion binding"/>
    <property type="evidence" value="ECO:0007669"/>
    <property type="project" value="UniProtKB-KW"/>
</dbReference>
<dbReference type="Proteomes" id="UP000244810">
    <property type="component" value="Unassembled WGS sequence"/>
</dbReference>
<accession>A0A2T7UXN5</accession>
<keyword evidence="5" id="KW-0408">Iron</keyword>
<dbReference type="PANTHER" id="PTHR47354">
    <property type="entry name" value="NADH OXIDOREDUCTASE HCR"/>
    <property type="match status" value="1"/>
</dbReference>
<evidence type="ECO:0000256" key="1">
    <source>
        <dbReference type="ARBA" id="ARBA00022630"/>
    </source>
</evidence>
<dbReference type="GO" id="GO:0016491">
    <property type="term" value="F:oxidoreductase activity"/>
    <property type="evidence" value="ECO:0007669"/>
    <property type="project" value="UniProtKB-KW"/>
</dbReference>
<evidence type="ECO:0000256" key="7">
    <source>
        <dbReference type="SAM" id="MobiDB-lite"/>
    </source>
</evidence>
<dbReference type="PROSITE" id="PS00198">
    <property type="entry name" value="4FE4S_FER_1"/>
    <property type="match status" value="1"/>
</dbReference>
<dbReference type="InterPro" id="IPR036010">
    <property type="entry name" value="2Fe-2S_ferredoxin-like_sf"/>
</dbReference>
<dbReference type="InterPro" id="IPR039261">
    <property type="entry name" value="FNR_nucleotide-bd"/>
</dbReference>
<dbReference type="InterPro" id="IPR006058">
    <property type="entry name" value="2Fe2S_fd_BS"/>
</dbReference>
<dbReference type="InterPro" id="IPR017938">
    <property type="entry name" value="Riboflavin_synthase-like_b-brl"/>
</dbReference>
<evidence type="ECO:0000256" key="4">
    <source>
        <dbReference type="ARBA" id="ARBA00023002"/>
    </source>
</evidence>
<evidence type="ECO:0000259" key="9">
    <source>
        <dbReference type="PROSITE" id="PS51384"/>
    </source>
</evidence>